<evidence type="ECO:0000313" key="1">
    <source>
        <dbReference type="EMBL" id="EDO26000.1"/>
    </source>
</evidence>
<dbReference type="InterPro" id="IPR055325">
    <property type="entry name" value="CF161"/>
</dbReference>
<dbReference type="AlphaFoldDB" id="A7TD55"/>
<dbReference type="InParanoid" id="A7TD55"/>
<dbReference type="PANTHER" id="PTHR24274:SF1">
    <property type="entry name" value="CILIA- AND FLAGELLA-ASSOCIATED PROTEIN 161"/>
    <property type="match status" value="1"/>
</dbReference>
<dbReference type="STRING" id="45351.A7TD55"/>
<dbReference type="EMBL" id="DS477296">
    <property type="protein sequence ID" value="EDO26000.1"/>
    <property type="molecule type" value="Genomic_DNA"/>
</dbReference>
<evidence type="ECO:0000313" key="2">
    <source>
        <dbReference type="Proteomes" id="UP000001593"/>
    </source>
</evidence>
<accession>A7TD55</accession>
<keyword evidence="2" id="KW-1185">Reference proteome</keyword>
<dbReference type="PANTHER" id="PTHR24274">
    <property type="entry name" value="CILIA- AND FLAGELLA-ASSOCIATED PROTEIN 161"/>
    <property type="match status" value="1"/>
</dbReference>
<dbReference type="OMA" id="VEFEVHC"/>
<dbReference type="HOGENOM" id="CLU_080458_0_0_1"/>
<dbReference type="Proteomes" id="UP000001593">
    <property type="component" value="Unassembled WGS sequence"/>
</dbReference>
<dbReference type="PhylomeDB" id="A7TD55"/>
<reference evidence="1 2" key="1">
    <citation type="journal article" date="2007" name="Science">
        <title>Sea anemone genome reveals ancestral eumetazoan gene repertoire and genomic organization.</title>
        <authorList>
            <person name="Putnam N.H."/>
            <person name="Srivastava M."/>
            <person name="Hellsten U."/>
            <person name="Dirks B."/>
            <person name="Chapman J."/>
            <person name="Salamov A."/>
            <person name="Terry A."/>
            <person name="Shapiro H."/>
            <person name="Lindquist E."/>
            <person name="Kapitonov V.V."/>
            <person name="Jurka J."/>
            <person name="Genikhovich G."/>
            <person name="Grigoriev I.V."/>
            <person name="Lucas S.M."/>
            <person name="Steele R.E."/>
            <person name="Finnerty J.R."/>
            <person name="Technau U."/>
            <person name="Martindale M.Q."/>
            <person name="Rokhsar D.S."/>
        </authorList>
    </citation>
    <scope>NUCLEOTIDE SEQUENCE [LARGE SCALE GENOMIC DNA]</scope>
    <source>
        <strain evidence="2">CH2 X CH6</strain>
    </source>
</reference>
<proteinExistence type="predicted"/>
<dbReference type="eggNOG" id="ENOG502QRDA">
    <property type="taxonomic scope" value="Eukaryota"/>
</dbReference>
<dbReference type="GO" id="GO:0060271">
    <property type="term" value="P:cilium assembly"/>
    <property type="evidence" value="ECO:0000318"/>
    <property type="project" value="GO_Central"/>
</dbReference>
<dbReference type="GO" id="GO:0031514">
    <property type="term" value="C:motile cilium"/>
    <property type="evidence" value="ECO:0000318"/>
    <property type="project" value="GO_Central"/>
</dbReference>
<gene>
    <name evidence="1" type="ORF">NEMVEDRAFT_v1g155753</name>
</gene>
<feature type="non-terminal residue" evidence="1">
    <location>
        <position position="199"/>
    </location>
</feature>
<sequence length="199" mass="22367">QDKLKDFLDKKEKGELLIQKASNLLGNILKKTELSVSHDGYLHFGDIVCVYNPASEVLLTANMSESKMRDAQSLGGPCDISASKSLQPCVRNTFMIVRFVRQSLLQGFKDFEGRGGSLTHLADDFILGSLHTSSFKKRQNLVVANLFLCSLIVFRNCLCFDPQQRLENDGMPVPANQRILFNHCKTNQNLACMSEFSFR</sequence>
<organism evidence="1 2">
    <name type="scientific">Nematostella vectensis</name>
    <name type="common">Starlet sea anemone</name>
    <dbReference type="NCBI Taxonomy" id="45351"/>
    <lineage>
        <taxon>Eukaryota</taxon>
        <taxon>Metazoa</taxon>
        <taxon>Cnidaria</taxon>
        <taxon>Anthozoa</taxon>
        <taxon>Hexacorallia</taxon>
        <taxon>Actiniaria</taxon>
        <taxon>Edwardsiidae</taxon>
        <taxon>Nematostella</taxon>
    </lineage>
</organism>
<dbReference type="Pfam" id="PF24569">
    <property type="entry name" value="CFAP161"/>
    <property type="match status" value="2"/>
</dbReference>
<name>A7TD55_NEMVE</name>
<protein>
    <submittedName>
        <fullName evidence="1">Uncharacterized protein</fullName>
    </submittedName>
</protein>